<evidence type="ECO:0000256" key="1">
    <source>
        <dbReference type="ARBA" id="ARBA00011738"/>
    </source>
</evidence>
<feature type="binding site" evidence="6">
    <location>
        <position position="798"/>
    </location>
    <ligand>
        <name>alpha-maltose 1-phosphate</name>
        <dbReference type="ChEBI" id="CHEBI:63576"/>
    </ligand>
</feature>
<dbReference type="PANTHER" id="PTHR47786">
    <property type="entry name" value="ALPHA-1,4-GLUCAN:MALTOSE-1-PHOSPHATE MALTOSYLTRANSFERASE"/>
    <property type="match status" value="1"/>
</dbReference>
<dbReference type="PANTHER" id="PTHR47786:SF2">
    <property type="entry name" value="GLYCOSYL HYDROLASE FAMILY 13 CATALYTIC DOMAIN-CONTAINING PROTEIN"/>
    <property type="match status" value="1"/>
</dbReference>
<feature type="binding site" evidence="6">
    <location>
        <position position="893"/>
    </location>
    <ligand>
        <name>alpha-maltose 1-phosphate</name>
        <dbReference type="ChEBI" id="CHEBI:63576"/>
    </ligand>
</feature>
<dbReference type="Gene3D" id="1.20.58.80">
    <property type="entry name" value="Phosphotransferase system, lactose/cellobiose-type IIA subunit"/>
    <property type="match status" value="1"/>
</dbReference>
<feature type="site" description="Transition state stabilizer" evidence="6">
    <location>
        <position position="1017"/>
    </location>
</feature>
<dbReference type="HAMAP" id="MF_02124">
    <property type="entry name" value="GlgE"/>
    <property type="match status" value="1"/>
</dbReference>
<dbReference type="Gene3D" id="2.60.40.10">
    <property type="entry name" value="Immunoglobulins"/>
    <property type="match status" value="1"/>
</dbReference>
<dbReference type="InterPro" id="IPR013780">
    <property type="entry name" value="Glyco_hydro_b"/>
</dbReference>
<dbReference type="RefSeq" id="WP_013207588.1">
    <property type="nucleotide sequence ID" value="NC_014309.1"/>
</dbReference>
<evidence type="ECO:0000256" key="6">
    <source>
        <dbReference type="HAMAP-Rule" id="MF_02124"/>
    </source>
</evidence>
<sequence>MTAPKTFATSAPRTPPSATSATSATTRTRRAAGDAQRPVAKPASALRQAPAAQTPASGHPTATRLPHPDVHRHATVFTPAICYLHPLQHGPLDQWGGLLDRIASLGFDHVLIPPPFAVGAGGNVFVTRDHARLHAALGGGPADAALRRLADGCRQRGLGLLMDLVIDRVATDAPLCADHPDWFASRAEHGDALDPRLPPSHLEVASFRHDDAHCADAIGAWWAQQLRAWTALGIDGFRCEAPARLPPARWRTLIAATREATAARPVRFLAWTPGLDGEAVDALAQAGFDATFSSLRWWDFRAGWMVEEHARLAAIAPPIATVEVPFGTRYGQAFGDAMTRERAYRRMLDVADVLGAGWLMPFGFERGALLPMLAERGDPTDQQWIDAHGVFDLSDAVRDVNATLRAAHADGTVVPRAELRMLTGPDARMSALLRADGPDLRADEAATLLAINPDLHVGVSAHADRFLPGVAGGFTRGVALDLLTEPAGSHDDALRAEARPLAEIDLPPGGVQVWRVFRSRPVRWRPAIAPGAPQVEPARGDADNARANAAVAAPRIAIEHVTPAVDDGRFAVKRLVGDDILVEADVLIDGHDALAVELRWRADDDDAWQRVPMVPLGNDRWRGAFRPERLGRHHYAVAAWRDVFGTFRAELEKKQTAGVDVSVELEEGAQLVAHAAGHAPKDAPLGALHQLADLLQATAQDAAHRLKLLLDPTTAHVMAQASHFRPFRVQSVPYPLEVERSGAAFASWYELFPRSASGDEQRHGTFLDVAGRLGTIRAMGFDVLYFPPIHPIGRTNRKGRNNSLRAGPCEPGSPYAIGAAEGGHDAVHPQLGTLEDFRRLRDAAREQGLELALDFAIQCSPDHPWLREHPGWFAWRPDGSVRYAENPPKKYEDIVNVDFYAADAKPALWRALRDVVMFWADEGVRLFRVDNPHTKPLPFWEWMIGEVRARHPDALFLSEAFTRPKVMYRLAKVGFSQSYTYFTWRHTKQEFTDYLTELTRTPVREYFRPHFFVNTPDINPVFLQTSGRPGFLIRAALAATLSGLWGVYNGFELCEGQALPGKEEYLDSEKYQLRAWDHDRPGNIVAEIALLNRIRRANPALHSHLGVRFQPASGEGILYFSKSTPAPLPTHPAGLAGLAGLTEGAEGVEGAEGADAQPERFGDNTLLVAISLDPHHPQEADIELPLWQWGLPDHGALMAENLVDGTRFVWRGKWQHLRLEPERPFAIWRVRPALPSEEQPS</sequence>
<organism evidence="9">
    <name type="scientific">Ralstonia solanacearum CFBP2957</name>
    <dbReference type="NCBI Taxonomy" id="859656"/>
    <lineage>
        <taxon>Bacteria</taxon>
        <taxon>Pseudomonadati</taxon>
        <taxon>Pseudomonadota</taxon>
        <taxon>Betaproteobacteria</taxon>
        <taxon>Burkholderiales</taxon>
        <taxon>Burkholderiaceae</taxon>
        <taxon>Ralstonia</taxon>
        <taxon>Ralstonia solanacearum species complex</taxon>
    </lineage>
</organism>
<dbReference type="InterPro" id="IPR017853">
    <property type="entry name" value="GH"/>
</dbReference>
<dbReference type="Gene3D" id="2.60.40.1180">
    <property type="entry name" value="Golgi alpha-mannosidase II"/>
    <property type="match status" value="1"/>
</dbReference>
<feature type="binding site" evidence="6">
    <location>
        <position position="931"/>
    </location>
    <ligand>
        <name>alpha-maltose 1-phosphate</name>
        <dbReference type="ChEBI" id="CHEBI:63576"/>
    </ligand>
</feature>
<dbReference type="InterPro" id="IPR006047">
    <property type="entry name" value="GH13_cat_dom"/>
</dbReference>
<evidence type="ECO:0000313" key="9">
    <source>
        <dbReference type="EMBL" id="CBJ53033.1"/>
    </source>
</evidence>
<comment type="similarity">
    <text evidence="6">Belongs to the glycosyl hydrolase 13 family. GlgE subfamily.</text>
</comment>
<reference evidence="9" key="2">
    <citation type="submission" date="2010-02" db="EMBL/GenBank/DDBJ databases">
        <authorList>
            <person name="Genoscope - CEA"/>
        </authorList>
    </citation>
    <scope>NUCLEOTIDE SEQUENCE</scope>
    <source>
        <strain evidence="9">CFBP2957</strain>
        <plasmid evidence="9">RCFBPv3_mp</plasmid>
    </source>
</reference>
<dbReference type="InterPro" id="IPR026585">
    <property type="entry name" value="GlgE"/>
</dbReference>
<dbReference type="AlphaFoldDB" id="D8P297"/>
<evidence type="ECO:0000256" key="3">
    <source>
        <dbReference type="ARBA" id="ARBA00022679"/>
    </source>
</evidence>
<dbReference type="Pfam" id="PF11896">
    <property type="entry name" value="GlgE_dom_N_S"/>
    <property type="match status" value="1"/>
</dbReference>
<keyword evidence="3 6" id="KW-0808">Transferase</keyword>
<dbReference type="GO" id="GO:0030979">
    <property type="term" value="P:alpha-glucan biosynthetic process"/>
    <property type="evidence" value="ECO:0007669"/>
    <property type="project" value="UniProtKB-UniRule"/>
</dbReference>
<feature type="domain" description="Glycosyl hydrolase family 13 catalytic" evidence="8">
    <location>
        <begin position="750"/>
        <end position="1080"/>
    </location>
</feature>
<dbReference type="EC" id="2.4.99.16" evidence="6"/>
<geneLocation type="plasmid" evidence="9">
    <name>RCFBPv3_mp</name>
</geneLocation>
<dbReference type="SUPFAM" id="SSF51445">
    <property type="entry name" value="(Trans)glycosidases"/>
    <property type="match status" value="2"/>
</dbReference>
<accession>D8P297</accession>
<reference evidence="9" key="1">
    <citation type="journal article" date="2010" name="BMC Genomics">
        <title>Genomes of three tomato pathogens within the Ralstonia solanacearum species complex reveal significant evolutionary divergence.</title>
        <authorList>
            <person name="Remenant B."/>
            <person name="Coupat-Goutaland B."/>
            <person name="Guidot A."/>
            <person name="Cellier G."/>
            <person name="Wicker E."/>
            <person name="Allen C."/>
            <person name="Fegan M."/>
            <person name="Pruvost O."/>
            <person name="Elbaz M."/>
            <person name="Calteau A."/>
            <person name="Salvignol G."/>
            <person name="Mornico D."/>
            <person name="Mangenot S."/>
            <person name="Barbe V."/>
            <person name="Medigue C."/>
            <person name="Prior P."/>
        </authorList>
    </citation>
    <scope>NUCLEOTIDE SEQUENCE [LARGE SCALE GENOMIC DNA]</scope>
    <source>
        <strain evidence="9">CFBP2957</strain>
        <plasmid evidence="9">RCFBPv3_mp</plasmid>
    </source>
</reference>
<comment type="function">
    <text evidence="6">Maltosyltransferase that uses maltose 1-phosphate (M1P) as the sugar donor to elongate linear or branched alpha-(1-&gt;4)-glucans. Is involved in a branched alpha-glucan biosynthetic pathway from trehalose, together with TreS, Mak and GlgB.</text>
</comment>
<feature type="binding site" evidence="6">
    <location>
        <position position="858"/>
    </location>
    <ligand>
        <name>alpha-maltose 1-phosphate</name>
        <dbReference type="ChEBI" id="CHEBI:63576"/>
    </ligand>
</feature>
<feature type="active site" description="Nucleophile" evidence="6">
    <location>
        <position position="930"/>
    </location>
</feature>
<evidence type="ECO:0000256" key="5">
    <source>
        <dbReference type="ARBA" id="ARBA00048735"/>
    </source>
</evidence>
<dbReference type="CDD" id="cd11344">
    <property type="entry name" value="AmyAc_GlgE_like"/>
    <property type="match status" value="1"/>
</dbReference>
<feature type="binding site" evidence="6">
    <location>
        <begin position="1070"/>
        <end position="1071"/>
    </location>
    <ligand>
        <name>alpha-maltose 1-phosphate</name>
        <dbReference type="ChEBI" id="CHEBI:63576"/>
    </ligand>
</feature>
<dbReference type="GO" id="GO:0004553">
    <property type="term" value="F:hydrolase activity, hydrolyzing O-glycosyl compounds"/>
    <property type="evidence" value="ECO:0007669"/>
    <property type="project" value="InterPro"/>
</dbReference>
<gene>
    <name evidence="6 9" type="primary">glgE</name>
    <name evidence="9" type="ORF">RCFBP_mp10243</name>
</gene>
<feature type="compositionally biased region" description="Low complexity" evidence="7">
    <location>
        <begin position="8"/>
        <end position="26"/>
    </location>
</feature>
<evidence type="ECO:0000259" key="8">
    <source>
        <dbReference type="SMART" id="SM00642"/>
    </source>
</evidence>
<evidence type="ECO:0000256" key="4">
    <source>
        <dbReference type="ARBA" id="ARBA00023277"/>
    </source>
</evidence>
<proteinExistence type="inferred from homology"/>
<dbReference type="PATRIC" id="fig|859656.5.peg.3471"/>
<evidence type="ECO:0000256" key="2">
    <source>
        <dbReference type="ARBA" id="ARBA00022676"/>
    </source>
</evidence>
<dbReference type="SMART" id="SM00642">
    <property type="entry name" value="Aamy"/>
    <property type="match status" value="1"/>
</dbReference>
<dbReference type="InterPro" id="IPR049171">
    <property type="entry name" value="GLGE_C"/>
</dbReference>
<keyword evidence="9" id="KW-0378">Hydrolase</keyword>
<feature type="active site" description="Proton donor" evidence="6">
    <location>
        <position position="959"/>
    </location>
</feature>
<keyword evidence="9" id="KW-0326">Glycosidase</keyword>
<evidence type="ECO:0000256" key="7">
    <source>
        <dbReference type="SAM" id="MobiDB-lite"/>
    </source>
</evidence>
<comment type="subunit">
    <text evidence="1 6">Homodimer.</text>
</comment>
<name>D8P297_RALSL</name>
<dbReference type="Gene3D" id="3.20.20.80">
    <property type="entry name" value="Glycosidases"/>
    <property type="match status" value="2"/>
</dbReference>
<keyword evidence="2 6" id="KW-0328">Glycosyltransferase</keyword>
<protein>
    <recommendedName>
        <fullName evidence="6">Alpha-1,4-glucan:maltose-1-phosphate maltosyltransferase</fullName>
        <shortName evidence="6">GMPMT</shortName>
        <ecNumber evidence="6">2.4.99.16</ecNumber>
    </recommendedName>
    <alternativeName>
        <fullName evidence="6">(1-&gt;4)-alpha-D-glucan:maltose-1-phosphate alpha-D-maltosyltransferase</fullName>
    </alternativeName>
</protein>
<dbReference type="InterPro" id="IPR021828">
    <property type="entry name" value="GlgE_dom_N/S"/>
</dbReference>
<feature type="region of interest" description="Disordered" evidence="7">
    <location>
        <begin position="1"/>
        <end position="66"/>
    </location>
</feature>
<dbReference type="InterPro" id="IPR013783">
    <property type="entry name" value="Ig-like_fold"/>
</dbReference>
<dbReference type="EMBL" id="FP885907">
    <property type="protein sequence ID" value="CBJ53033.1"/>
    <property type="molecule type" value="Genomic_DNA"/>
</dbReference>
<dbReference type="Pfam" id="PF21702">
    <property type="entry name" value="GLGE_C"/>
    <property type="match status" value="1"/>
</dbReference>
<keyword evidence="9" id="KW-0614">Plasmid</keyword>
<keyword evidence="4 6" id="KW-0119">Carbohydrate metabolism</keyword>
<comment type="catalytic activity">
    <reaction evidence="5 6">
        <text>alpha-maltose 1-phosphate + [(1-&gt;4)-alpha-D-glucosyl](n) = [(1-&gt;4)-alpha-D-glucosyl](n+2) + phosphate</text>
        <dbReference type="Rhea" id="RHEA:42692"/>
        <dbReference type="Rhea" id="RHEA-COMP:9584"/>
        <dbReference type="Rhea" id="RHEA-COMP:10183"/>
        <dbReference type="ChEBI" id="CHEBI:15444"/>
        <dbReference type="ChEBI" id="CHEBI:43474"/>
        <dbReference type="ChEBI" id="CHEBI:63576"/>
        <dbReference type="EC" id="2.4.99.16"/>
    </reaction>
</comment>
<dbReference type="GO" id="GO:0016758">
    <property type="term" value="F:hexosyltransferase activity"/>
    <property type="evidence" value="ECO:0007669"/>
    <property type="project" value="UniProtKB-UniRule"/>
</dbReference>